<keyword evidence="1" id="KW-0695">RNA-directed DNA polymerase</keyword>
<keyword evidence="1" id="KW-0548">Nucleotidyltransferase</keyword>
<evidence type="ECO:0000313" key="1">
    <source>
        <dbReference type="EMBL" id="CAB4014073.1"/>
    </source>
</evidence>
<keyword evidence="2" id="KW-1185">Reference proteome</keyword>
<dbReference type="GO" id="GO:0003964">
    <property type="term" value="F:RNA-directed DNA polymerase activity"/>
    <property type="evidence" value="ECO:0007669"/>
    <property type="project" value="UniProtKB-KW"/>
</dbReference>
<evidence type="ECO:0000313" key="2">
    <source>
        <dbReference type="Proteomes" id="UP001152795"/>
    </source>
</evidence>
<accession>A0A7D9ERG7</accession>
<dbReference type="AlphaFoldDB" id="A0A7D9ERG7"/>
<organism evidence="1 2">
    <name type="scientific">Paramuricea clavata</name>
    <name type="common">Red gorgonian</name>
    <name type="synonym">Violescent sea-whip</name>
    <dbReference type="NCBI Taxonomy" id="317549"/>
    <lineage>
        <taxon>Eukaryota</taxon>
        <taxon>Metazoa</taxon>
        <taxon>Cnidaria</taxon>
        <taxon>Anthozoa</taxon>
        <taxon>Octocorallia</taxon>
        <taxon>Malacalcyonacea</taxon>
        <taxon>Plexauridae</taxon>
        <taxon>Paramuricea</taxon>
    </lineage>
</organism>
<reference evidence="1" key="1">
    <citation type="submission" date="2020-04" db="EMBL/GenBank/DDBJ databases">
        <authorList>
            <person name="Alioto T."/>
            <person name="Alioto T."/>
            <person name="Gomez Garrido J."/>
        </authorList>
    </citation>
    <scope>NUCLEOTIDE SEQUENCE</scope>
    <source>
        <strain evidence="1">A484AB</strain>
    </source>
</reference>
<gene>
    <name evidence="1" type="ORF">PACLA_8A015607</name>
</gene>
<sequence>MSYHPNVTEAVLTDRNRKKIFQDFVLHPKHGIPVYVVKKQYLLLRTNEVDLDLCIQDIINDNEDKETTLSPDTIKDILDSLDTSWDKKVLKVIIGNNLSKKDQIELGIGSRVSKYKEQVLETIEARKKVKAKAEIGVMDDLQEKINKEKVRKKEKFWNKTQLDELIEHIEDLQDKKETFLKLLNGENEKGLKEMMSRKYKKEIVEKKVGIRKSSSGRPQQLDQDEEFILNCIESKSTAQGRRSDAVMCIRIIELKRKIS</sequence>
<keyword evidence="1" id="KW-0808">Transferase</keyword>
<comment type="caution">
    <text evidence="1">The sequence shown here is derived from an EMBL/GenBank/DDBJ whole genome shotgun (WGS) entry which is preliminary data.</text>
</comment>
<proteinExistence type="predicted"/>
<dbReference type="Proteomes" id="UP001152795">
    <property type="component" value="Unassembled WGS sequence"/>
</dbReference>
<dbReference type="EMBL" id="CACRXK020008140">
    <property type="protein sequence ID" value="CAB4014073.1"/>
    <property type="molecule type" value="Genomic_DNA"/>
</dbReference>
<protein>
    <submittedName>
        <fullName evidence="1">RNA-directed DNA polymerase from transposon X-element</fullName>
    </submittedName>
</protein>
<name>A0A7D9ERG7_PARCT</name>